<name>A0A151WN13_9HYME</name>
<dbReference type="Proteomes" id="UP000075809">
    <property type="component" value="Unassembled WGS sequence"/>
</dbReference>
<proteinExistence type="predicted"/>
<accession>A0A151WN13</accession>
<evidence type="ECO:0000313" key="2">
    <source>
        <dbReference type="Proteomes" id="UP000075809"/>
    </source>
</evidence>
<dbReference type="EMBL" id="KQ982926">
    <property type="protein sequence ID" value="KYQ49233.1"/>
    <property type="molecule type" value="Genomic_DNA"/>
</dbReference>
<dbReference type="STRING" id="64791.A0A151WN13"/>
<keyword evidence="2" id="KW-1185">Reference proteome</keyword>
<evidence type="ECO:0000313" key="1">
    <source>
        <dbReference type="EMBL" id="KYQ49233.1"/>
    </source>
</evidence>
<organism evidence="1 2">
    <name type="scientific">Mycetomoellerius zeteki</name>
    <dbReference type="NCBI Taxonomy" id="64791"/>
    <lineage>
        <taxon>Eukaryota</taxon>
        <taxon>Metazoa</taxon>
        <taxon>Ecdysozoa</taxon>
        <taxon>Arthropoda</taxon>
        <taxon>Hexapoda</taxon>
        <taxon>Insecta</taxon>
        <taxon>Pterygota</taxon>
        <taxon>Neoptera</taxon>
        <taxon>Endopterygota</taxon>
        <taxon>Hymenoptera</taxon>
        <taxon>Apocrita</taxon>
        <taxon>Aculeata</taxon>
        <taxon>Formicoidea</taxon>
        <taxon>Formicidae</taxon>
        <taxon>Myrmicinae</taxon>
        <taxon>Mycetomoellerius</taxon>
    </lineage>
</organism>
<reference evidence="1 2" key="1">
    <citation type="submission" date="2015-09" db="EMBL/GenBank/DDBJ databases">
        <title>Trachymyrmex zeteki WGS genome.</title>
        <authorList>
            <person name="Nygaard S."/>
            <person name="Hu H."/>
            <person name="Boomsma J."/>
            <person name="Zhang G."/>
        </authorList>
    </citation>
    <scope>NUCLEOTIDE SEQUENCE [LARGE SCALE GENOMIC DNA]</scope>
    <source>
        <strain evidence="1">Tzet28-1</strain>
        <tissue evidence="1">Whole body</tissue>
    </source>
</reference>
<sequence>MASPDKPLDGIESRFARAVDETEWIPLSLTLVEYPQGEYHDATLIPNVLWFEYTNIRTEARARARKLSAIGRSH</sequence>
<gene>
    <name evidence="1" type="ORF">ALC60_11711</name>
</gene>
<protein>
    <submittedName>
        <fullName evidence="1">Uncharacterized protein</fullName>
    </submittedName>
</protein>
<dbReference type="AlphaFoldDB" id="A0A151WN13"/>